<gene>
    <name evidence="2" type="ORF">P0Y53_01230</name>
</gene>
<protein>
    <submittedName>
        <fullName evidence="2">Uncharacterized protein</fullName>
    </submittedName>
</protein>
<organism evidence="2 3">
    <name type="scientific">Candidatus Pseudobacter hemicellulosilyticus</name>
    <dbReference type="NCBI Taxonomy" id="3121375"/>
    <lineage>
        <taxon>Bacteria</taxon>
        <taxon>Pseudomonadati</taxon>
        <taxon>Bacteroidota</taxon>
        <taxon>Chitinophagia</taxon>
        <taxon>Chitinophagales</taxon>
        <taxon>Chitinophagaceae</taxon>
        <taxon>Pseudobacter</taxon>
    </lineage>
</organism>
<evidence type="ECO:0000313" key="3">
    <source>
        <dbReference type="Proteomes" id="UP001220610"/>
    </source>
</evidence>
<dbReference type="EMBL" id="CP119311">
    <property type="protein sequence ID" value="WEK36110.1"/>
    <property type="molecule type" value="Genomic_DNA"/>
</dbReference>
<evidence type="ECO:0000313" key="2">
    <source>
        <dbReference type="EMBL" id="WEK36110.1"/>
    </source>
</evidence>
<dbReference type="AlphaFoldDB" id="A0AAJ6BFX1"/>
<dbReference type="Proteomes" id="UP001220610">
    <property type="component" value="Chromosome"/>
</dbReference>
<feature type="compositionally biased region" description="Basic residues" evidence="1">
    <location>
        <begin position="250"/>
        <end position="259"/>
    </location>
</feature>
<name>A0AAJ6BFX1_9BACT</name>
<feature type="region of interest" description="Disordered" evidence="1">
    <location>
        <begin position="240"/>
        <end position="259"/>
    </location>
</feature>
<feature type="compositionally biased region" description="Basic and acidic residues" evidence="1">
    <location>
        <begin position="240"/>
        <end position="249"/>
    </location>
</feature>
<proteinExistence type="predicted"/>
<reference evidence="2" key="1">
    <citation type="submission" date="2023-03" db="EMBL/GenBank/DDBJ databases">
        <title>Andean soil-derived lignocellulolytic bacterial consortium as a source of novel taxa and putative plastic-active enzymes.</title>
        <authorList>
            <person name="Diaz-Garcia L."/>
            <person name="Chuvochina M."/>
            <person name="Feuerriegel G."/>
            <person name="Bunk B."/>
            <person name="Sproer C."/>
            <person name="Streit W.R."/>
            <person name="Rodriguez L.M."/>
            <person name="Overmann J."/>
            <person name="Jimenez D.J."/>
        </authorList>
    </citation>
    <scope>NUCLEOTIDE SEQUENCE</scope>
    <source>
        <strain evidence="2">MAG 7</strain>
    </source>
</reference>
<evidence type="ECO:0000256" key="1">
    <source>
        <dbReference type="SAM" id="MobiDB-lite"/>
    </source>
</evidence>
<accession>A0AAJ6BFX1</accession>
<sequence>MKKQLPEFEQHGIIFQADVQNSCFRVKEFPSRQLSIFNMKLSKDGYSFHYGREERDMTRHLTDPHVNVRWLAHYDPEAMAAKYHKSLDKVLGKSDFDIIVNKRLLNRMLRGERPWVKILGETFEIAERLFSSIPYLRPRGSFDSTGIRLNDVDRWTTGYRLPYDPVLKQVQRLDMNSVTEIPENLVLIEIPGIDVLIPMGYRRELDDEVKMAAMRHPPKLIHEAKVIPWAESGILQRIEENRKRMEQKPAKKKGRKLRR</sequence>